<comment type="caution">
    <text evidence="1">The sequence shown here is derived from an EMBL/GenBank/DDBJ whole genome shotgun (WGS) entry which is preliminary data.</text>
</comment>
<gene>
    <name evidence="1" type="ORF">SCALOS_LOCUS4182</name>
</gene>
<dbReference type="Proteomes" id="UP000789860">
    <property type="component" value="Unassembled WGS sequence"/>
</dbReference>
<evidence type="ECO:0000313" key="2">
    <source>
        <dbReference type="Proteomes" id="UP000789860"/>
    </source>
</evidence>
<protein>
    <submittedName>
        <fullName evidence="1">2513_t:CDS:1</fullName>
    </submittedName>
</protein>
<keyword evidence="2" id="KW-1185">Reference proteome</keyword>
<reference evidence="1" key="1">
    <citation type="submission" date="2021-06" db="EMBL/GenBank/DDBJ databases">
        <authorList>
            <person name="Kallberg Y."/>
            <person name="Tangrot J."/>
            <person name="Rosling A."/>
        </authorList>
    </citation>
    <scope>NUCLEOTIDE SEQUENCE</scope>
    <source>
        <strain evidence="1">AU212A</strain>
    </source>
</reference>
<feature type="non-terminal residue" evidence="1">
    <location>
        <position position="1"/>
    </location>
</feature>
<organism evidence="1 2">
    <name type="scientific">Scutellospora calospora</name>
    <dbReference type="NCBI Taxonomy" id="85575"/>
    <lineage>
        <taxon>Eukaryota</taxon>
        <taxon>Fungi</taxon>
        <taxon>Fungi incertae sedis</taxon>
        <taxon>Mucoromycota</taxon>
        <taxon>Glomeromycotina</taxon>
        <taxon>Glomeromycetes</taxon>
        <taxon>Diversisporales</taxon>
        <taxon>Gigasporaceae</taxon>
        <taxon>Scutellospora</taxon>
    </lineage>
</organism>
<proteinExistence type="predicted"/>
<evidence type="ECO:0000313" key="1">
    <source>
        <dbReference type="EMBL" id="CAG8523935.1"/>
    </source>
</evidence>
<sequence>IFIYLQAIVNYRTAIRKNNPLLKRAAKRIFSPIWSARKHSIYYHIEVSDKIQFMQLDPSVRDIIEKNCVVSQSGFINQHQGQDAILEEINKALKTLIPPVLQMWHWKIAARNYNFINLTMDLKTTYNSLGEEYELSLQLIEFTNLAKQARREYITNVFINNDLASLFRPILITKQEAIVQTSEVSITKAEIVCKIEAFLEQLDESVQIKYRGIKSKNRSELLVILEEVRSLINNESNIENLEISESEISEVEHA</sequence>
<accession>A0ACA9LH61</accession>
<dbReference type="EMBL" id="CAJVPM010005436">
    <property type="protein sequence ID" value="CAG8523935.1"/>
    <property type="molecule type" value="Genomic_DNA"/>
</dbReference>
<name>A0ACA9LH61_9GLOM</name>